<protein>
    <submittedName>
        <fullName evidence="1">Uncharacterized protein</fullName>
    </submittedName>
</protein>
<gene>
    <name evidence="1" type="ORF">ACFQ02_03805</name>
</gene>
<comment type="caution">
    <text evidence="1">The sequence shown here is derived from an EMBL/GenBank/DDBJ whole genome shotgun (WGS) entry which is preliminary data.</text>
</comment>
<organism evidence="1 2">
    <name type="scientific">Seminibacterium arietis</name>
    <dbReference type="NCBI Taxonomy" id="1173502"/>
    <lineage>
        <taxon>Bacteria</taxon>
        <taxon>Pseudomonadati</taxon>
        <taxon>Pseudomonadota</taxon>
        <taxon>Gammaproteobacteria</taxon>
        <taxon>Pasteurellales</taxon>
        <taxon>Pasteurellaceae</taxon>
        <taxon>Seminibacterium</taxon>
    </lineage>
</organism>
<dbReference type="Proteomes" id="UP001596996">
    <property type="component" value="Unassembled WGS sequence"/>
</dbReference>
<sequence>MSNTNYQANQENAFKPNLEGIKNTLETSRDLIIQLKEKKPVMAFNDEGQEVQLSQEKMLDIVLTQLFCSIDDIDEIQTALLRLVSDLSR</sequence>
<keyword evidence="2" id="KW-1185">Reference proteome</keyword>
<name>A0ABW3I9A9_9PAST</name>
<proteinExistence type="predicted"/>
<reference evidence="2" key="1">
    <citation type="journal article" date="2019" name="Int. J. Syst. Evol. Microbiol.">
        <title>The Global Catalogue of Microorganisms (GCM) 10K type strain sequencing project: providing services to taxonomists for standard genome sequencing and annotation.</title>
        <authorList>
            <consortium name="The Broad Institute Genomics Platform"/>
            <consortium name="The Broad Institute Genome Sequencing Center for Infectious Disease"/>
            <person name="Wu L."/>
            <person name="Ma J."/>
        </authorList>
    </citation>
    <scope>NUCLEOTIDE SEQUENCE [LARGE SCALE GENOMIC DNA]</scope>
    <source>
        <strain evidence="2">CCUG 61707</strain>
    </source>
</reference>
<dbReference type="EMBL" id="JBHTJN010000008">
    <property type="protein sequence ID" value="MFD0965977.1"/>
    <property type="molecule type" value="Genomic_DNA"/>
</dbReference>
<evidence type="ECO:0000313" key="1">
    <source>
        <dbReference type="EMBL" id="MFD0965977.1"/>
    </source>
</evidence>
<evidence type="ECO:0000313" key="2">
    <source>
        <dbReference type="Proteomes" id="UP001596996"/>
    </source>
</evidence>
<dbReference type="RefSeq" id="WP_380819528.1">
    <property type="nucleotide sequence ID" value="NZ_JBHTJN010000008.1"/>
</dbReference>
<accession>A0ABW3I9A9</accession>